<name>A0AAP0EZQ5_9MAGN</name>
<gene>
    <name evidence="1" type="ORF">Sjap_019935</name>
</gene>
<comment type="caution">
    <text evidence="1">The sequence shown here is derived from an EMBL/GenBank/DDBJ whole genome shotgun (WGS) entry which is preliminary data.</text>
</comment>
<evidence type="ECO:0000313" key="2">
    <source>
        <dbReference type="Proteomes" id="UP001417504"/>
    </source>
</evidence>
<organism evidence="1 2">
    <name type="scientific">Stephania japonica</name>
    <dbReference type="NCBI Taxonomy" id="461633"/>
    <lineage>
        <taxon>Eukaryota</taxon>
        <taxon>Viridiplantae</taxon>
        <taxon>Streptophyta</taxon>
        <taxon>Embryophyta</taxon>
        <taxon>Tracheophyta</taxon>
        <taxon>Spermatophyta</taxon>
        <taxon>Magnoliopsida</taxon>
        <taxon>Ranunculales</taxon>
        <taxon>Menispermaceae</taxon>
        <taxon>Menispermoideae</taxon>
        <taxon>Cissampelideae</taxon>
        <taxon>Stephania</taxon>
    </lineage>
</organism>
<dbReference type="Proteomes" id="UP001417504">
    <property type="component" value="Unassembled WGS sequence"/>
</dbReference>
<evidence type="ECO:0000313" key="1">
    <source>
        <dbReference type="EMBL" id="KAK9102681.1"/>
    </source>
</evidence>
<keyword evidence="2" id="KW-1185">Reference proteome</keyword>
<reference evidence="1 2" key="1">
    <citation type="submission" date="2024-01" db="EMBL/GenBank/DDBJ databases">
        <title>Genome assemblies of Stephania.</title>
        <authorList>
            <person name="Yang L."/>
        </authorList>
    </citation>
    <scope>NUCLEOTIDE SEQUENCE [LARGE SCALE GENOMIC DNA]</scope>
    <source>
        <strain evidence="1">QJT</strain>
        <tissue evidence="1">Leaf</tissue>
    </source>
</reference>
<dbReference type="EMBL" id="JBBNAE010000008">
    <property type="protein sequence ID" value="KAK9102681.1"/>
    <property type="molecule type" value="Genomic_DNA"/>
</dbReference>
<proteinExistence type="predicted"/>
<protein>
    <submittedName>
        <fullName evidence="1">Uncharacterized protein</fullName>
    </submittedName>
</protein>
<sequence>MGAEERKERMRWRVCWSEDLVMAIAEAMAEVMDRCGKRLRTPGSRTSRVCVVVDVVVDLMEDKELVHGRDDAIVLCKSGLLSLMDLLMYLQQRHSTVAMSQMLVENITPEMASDDNIFHLLQTFSLNKKEADKVEIPEEQMVEKADNYKQSILRTLATHQNFNSGGLKNALLKS</sequence>
<dbReference type="AlphaFoldDB" id="A0AAP0EZQ5"/>
<accession>A0AAP0EZQ5</accession>